<evidence type="ECO:0000256" key="8">
    <source>
        <dbReference type="ARBA" id="ARBA00023136"/>
    </source>
</evidence>
<dbReference type="PROSITE" id="PS50929">
    <property type="entry name" value="ABC_TM1F"/>
    <property type="match status" value="1"/>
</dbReference>
<dbReference type="Gene3D" id="1.20.1560.10">
    <property type="entry name" value="ABC transporter type 1, transmembrane domain"/>
    <property type="match status" value="1"/>
</dbReference>
<evidence type="ECO:0000256" key="5">
    <source>
        <dbReference type="ARBA" id="ARBA00022741"/>
    </source>
</evidence>
<dbReference type="GO" id="GO:0016887">
    <property type="term" value="F:ATP hydrolysis activity"/>
    <property type="evidence" value="ECO:0007669"/>
    <property type="project" value="InterPro"/>
</dbReference>
<keyword evidence="13" id="KW-1185">Reference proteome</keyword>
<evidence type="ECO:0000256" key="2">
    <source>
        <dbReference type="ARBA" id="ARBA00022448"/>
    </source>
</evidence>
<evidence type="ECO:0000256" key="4">
    <source>
        <dbReference type="ARBA" id="ARBA00022692"/>
    </source>
</evidence>
<dbReference type="GO" id="GO:0005524">
    <property type="term" value="F:ATP binding"/>
    <property type="evidence" value="ECO:0007669"/>
    <property type="project" value="UniProtKB-KW"/>
</dbReference>
<keyword evidence="3" id="KW-1003">Cell membrane</keyword>
<evidence type="ECO:0000256" key="9">
    <source>
        <dbReference type="SAM" id="Phobius"/>
    </source>
</evidence>
<evidence type="ECO:0000256" key="1">
    <source>
        <dbReference type="ARBA" id="ARBA00004651"/>
    </source>
</evidence>
<feature type="domain" description="ABC transporter" evidence="10">
    <location>
        <begin position="334"/>
        <end position="570"/>
    </location>
</feature>
<dbReference type="EMBL" id="QMFB01000006">
    <property type="protein sequence ID" value="RAV20961.1"/>
    <property type="molecule type" value="Genomic_DNA"/>
</dbReference>
<dbReference type="Pfam" id="PF00005">
    <property type="entry name" value="ABC_tran"/>
    <property type="match status" value="1"/>
</dbReference>
<keyword evidence="8 9" id="KW-0472">Membrane</keyword>
<feature type="transmembrane region" description="Helical" evidence="9">
    <location>
        <begin position="52"/>
        <end position="72"/>
    </location>
</feature>
<keyword evidence="7 9" id="KW-1133">Transmembrane helix</keyword>
<dbReference type="PROSITE" id="PS50893">
    <property type="entry name" value="ABC_TRANSPORTER_2"/>
    <property type="match status" value="1"/>
</dbReference>
<evidence type="ECO:0000256" key="7">
    <source>
        <dbReference type="ARBA" id="ARBA00022989"/>
    </source>
</evidence>
<dbReference type="FunFam" id="3.40.50.300:FF:000221">
    <property type="entry name" value="Multidrug ABC transporter ATP-binding protein"/>
    <property type="match status" value="1"/>
</dbReference>
<comment type="subcellular location">
    <subcellularLocation>
        <location evidence="1">Cell membrane</location>
        <topology evidence="1">Multi-pass membrane protein</topology>
    </subcellularLocation>
</comment>
<keyword evidence="4 9" id="KW-0812">Transmembrane</keyword>
<feature type="domain" description="ABC transmembrane type-1" evidence="11">
    <location>
        <begin position="17"/>
        <end position="298"/>
    </location>
</feature>
<dbReference type="InterPro" id="IPR017871">
    <property type="entry name" value="ABC_transporter-like_CS"/>
</dbReference>
<accession>A0A329MLZ7</accession>
<keyword evidence="2" id="KW-0813">Transport</keyword>
<reference evidence="12 13" key="1">
    <citation type="journal article" date="2009" name="Int. J. Syst. Evol. Microbiol.">
        <title>Paenibacillus contaminans sp. nov., isolated from a contaminated laboratory plate.</title>
        <authorList>
            <person name="Chou J.H."/>
            <person name="Lee J.H."/>
            <person name="Lin M.C."/>
            <person name="Chang P.S."/>
            <person name="Arun A.B."/>
            <person name="Young C.C."/>
            <person name="Chen W.M."/>
        </authorList>
    </citation>
    <scope>NUCLEOTIDE SEQUENCE [LARGE SCALE GENOMIC DNA]</scope>
    <source>
        <strain evidence="12 13">CKOBP-6</strain>
    </source>
</reference>
<proteinExistence type="predicted"/>
<name>A0A329MLZ7_9BACL</name>
<evidence type="ECO:0000256" key="3">
    <source>
        <dbReference type="ARBA" id="ARBA00022475"/>
    </source>
</evidence>
<dbReference type="InterPro" id="IPR027417">
    <property type="entry name" value="P-loop_NTPase"/>
</dbReference>
<gene>
    <name evidence="12" type="ORF">DQG23_12795</name>
</gene>
<protein>
    <submittedName>
        <fullName evidence="12">ABC transporter ATP-binding protein</fullName>
    </submittedName>
</protein>
<organism evidence="12 13">
    <name type="scientific">Paenibacillus contaminans</name>
    <dbReference type="NCBI Taxonomy" id="450362"/>
    <lineage>
        <taxon>Bacteria</taxon>
        <taxon>Bacillati</taxon>
        <taxon>Bacillota</taxon>
        <taxon>Bacilli</taxon>
        <taxon>Bacillales</taxon>
        <taxon>Paenibacillaceae</taxon>
        <taxon>Paenibacillus</taxon>
    </lineage>
</organism>
<dbReference type="GO" id="GO:0015421">
    <property type="term" value="F:ABC-type oligopeptide transporter activity"/>
    <property type="evidence" value="ECO:0007669"/>
    <property type="project" value="TreeGrafter"/>
</dbReference>
<dbReference type="Gene3D" id="3.40.50.300">
    <property type="entry name" value="P-loop containing nucleotide triphosphate hydrolases"/>
    <property type="match status" value="1"/>
</dbReference>
<evidence type="ECO:0000313" key="13">
    <source>
        <dbReference type="Proteomes" id="UP000250369"/>
    </source>
</evidence>
<keyword evidence="6 12" id="KW-0067">ATP-binding</keyword>
<evidence type="ECO:0000259" key="10">
    <source>
        <dbReference type="PROSITE" id="PS50893"/>
    </source>
</evidence>
<dbReference type="InterPro" id="IPR003439">
    <property type="entry name" value="ABC_transporter-like_ATP-bd"/>
</dbReference>
<dbReference type="SUPFAM" id="SSF52540">
    <property type="entry name" value="P-loop containing nucleoside triphosphate hydrolases"/>
    <property type="match status" value="1"/>
</dbReference>
<keyword evidence="5" id="KW-0547">Nucleotide-binding</keyword>
<dbReference type="SUPFAM" id="SSF90123">
    <property type="entry name" value="ABC transporter transmembrane region"/>
    <property type="match status" value="1"/>
</dbReference>
<dbReference type="InterPro" id="IPR011527">
    <property type="entry name" value="ABC1_TM_dom"/>
</dbReference>
<evidence type="ECO:0000259" key="11">
    <source>
        <dbReference type="PROSITE" id="PS50929"/>
    </source>
</evidence>
<evidence type="ECO:0000256" key="6">
    <source>
        <dbReference type="ARBA" id="ARBA00022840"/>
    </source>
</evidence>
<dbReference type="Pfam" id="PF00664">
    <property type="entry name" value="ABC_membrane"/>
    <property type="match status" value="1"/>
</dbReference>
<dbReference type="OrthoDB" id="9770415at2"/>
<comment type="caution">
    <text evidence="12">The sequence shown here is derived from an EMBL/GenBank/DDBJ whole genome shotgun (WGS) entry which is preliminary data.</text>
</comment>
<feature type="transmembrane region" description="Helical" evidence="9">
    <location>
        <begin position="133"/>
        <end position="149"/>
    </location>
</feature>
<dbReference type="RefSeq" id="WP_113031241.1">
    <property type="nucleotide sequence ID" value="NZ_QMFB01000006.1"/>
</dbReference>
<feature type="transmembrane region" description="Helical" evidence="9">
    <location>
        <begin position="155"/>
        <end position="174"/>
    </location>
</feature>
<dbReference type="Proteomes" id="UP000250369">
    <property type="component" value="Unassembled WGS sequence"/>
</dbReference>
<dbReference type="InterPro" id="IPR039421">
    <property type="entry name" value="Type_1_exporter"/>
</dbReference>
<evidence type="ECO:0000313" key="12">
    <source>
        <dbReference type="EMBL" id="RAV20961.1"/>
    </source>
</evidence>
<dbReference type="InterPro" id="IPR003593">
    <property type="entry name" value="AAA+_ATPase"/>
</dbReference>
<dbReference type="AlphaFoldDB" id="A0A329MLZ7"/>
<feature type="transmembrane region" description="Helical" evidence="9">
    <location>
        <begin position="278"/>
        <end position="297"/>
    </location>
</feature>
<dbReference type="InterPro" id="IPR036640">
    <property type="entry name" value="ABC1_TM_sf"/>
</dbReference>
<dbReference type="PANTHER" id="PTHR43394">
    <property type="entry name" value="ATP-DEPENDENT PERMEASE MDL1, MITOCHONDRIAL"/>
    <property type="match status" value="1"/>
</dbReference>
<feature type="transmembrane region" description="Helical" evidence="9">
    <location>
        <begin position="238"/>
        <end position="258"/>
    </location>
</feature>
<dbReference type="GO" id="GO:0005886">
    <property type="term" value="C:plasma membrane"/>
    <property type="evidence" value="ECO:0007669"/>
    <property type="project" value="UniProtKB-SubCell"/>
</dbReference>
<dbReference type="PANTHER" id="PTHR43394:SF1">
    <property type="entry name" value="ATP-BINDING CASSETTE SUB-FAMILY B MEMBER 10, MITOCHONDRIAL"/>
    <property type="match status" value="1"/>
</dbReference>
<dbReference type="CDD" id="cd18548">
    <property type="entry name" value="ABC_6TM_Tm287_like"/>
    <property type="match status" value="1"/>
</dbReference>
<dbReference type="SMART" id="SM00382">
    <property type="entry name" value="AAA"/>
    <property type="match status" value="1"/>
</dbReference>
<sequence length="583" mass="64413">MHFLRKYARSHGKMFGVAVCFLTFEALCDLILPTLMSTIIDSGVAEKKMDVVLRLGGLMVLITAFGAVSASLRNVISSRVSQKFGAELRSDLFRKIQSLSFANIDKFERASLITRLTNDVTQVQNFVNGLMRIFVKAPLLCIGSLIMAIRLNPDLAVVPAIVVPIVAFLVYLNMKVGFPRFMRVQKALDKVNAVMREYLSGVRVVKAFNRFDYETDKFNETNVEYQTRSIQVMRAMAVFNPAIMLTVNFGIIAVIWLGGVRVADGQMQVGHIIAFINYMTQILFSLMTISMVFNMFVRARASTMRIGEVFTEVNTMTWNENERDPVPQSGKGRIDFEQVSFSYEGASGSPVLKHVSLTCLPGETVGIIGSTGSGKSSLVSLIPRFYDAIEGAVKVDDVDVRRLDPKLLRDRIAVVPQKTVLFTGTVSENIRWGNEHATQEEIAAAARMAEADGFIASFPEGYETKLGQKGVNLSGGQKQRISIARALVRKPDILILDDCTSAVDMATEAKIKDALKRYAKGVTCLLIAQRITSVMDADKIVVLDDGEIVGIGSHDSLMSHCAVYREIYQSQIGKEMQPHGEAD</sequence>
<dbReference type="PROSITE" id="PS00211">
    <property type="entry name" value="ABC_TRANSPORTER_1"/>
    <property type="match status" value="1"/>
</dbReference>